<gene>
    <name evidence="1" type="ORF">BCR44DRAFT_1446096</name>
</gene>
<keyword evidence="2" id="KW-1185">Reference proteome</keyword>
<dbReference type="AlphaFoldDB" id="A0A1Y2HAT6"/>
<protein>
    <submittedName>
        <fullName evidence="1">Uncharacterized protein</fullName>
    </submittedName>
</protein>
<dbReference type="EMBL" id="MCFL01000100">
    <property type="protein sequence ID" value="ORZ30142.1"/>
    <property type="molecule type" value="Genomic_DNA"/>
</dbReference>
<evidence type="ECO:0000313" key="2">
    <source>
        <dbReference type="Proteomes" id="UP000193411"/>
    </source>
</evidence>
<sequence>MCKRGRTVLGSVLRGQQGRWMPVLRPPQLPQTYAPHVLHIWPAAQCRATIHTGRARTRCWWALWLAPRPRAA</sequence>
<proteinExistence type="predicted"/>
<reference evidence="1 2" key="1">
    <citation type="submission" date="2016-07" db="EMBL/GenBank/DDBJ databases">
        <title>Pervasive Adenine N6-methylation of Active Genes in Fungi.</title>
        <authorList>
            <consortium name="DOE Joint Genome Institute"/>
            <person name="Mondo S.J."/>
            <person name="Dannebaum R.O."/>
            <person name="Kuo R.C."/>
            <person name="Labutti K."/>
            <person name="Haridas S."/>
            <person name="Kuo A."/>
            <person name="Salamov A."/>
            <person name="Ahrendt S.R."/>
            <person name="Lipzen A."/>
            <person name="Sullivan W."/>
            <person name="Andreopoulos W.B."/>
            <person name="Clum A."/>
            <person name="Lindquist E."/>
            <person name="Daum C."/>
            <person name="Ramamoorthy G.K."/>
            <person name="Gryganskyi A."/>
            <person name="Culley D."/>
            <person name="Magnuson J.K."/>
            <person name="James T.Y."/>
            <person name="O'Malley M.A."/>
            <person name="Stajich J.E."/>
            <person name="Spatafora J.W."/>
            <person name="Visel A."/>
            <person name="Grigoriev I.V."/>
        </authorList>
    </citation>
    <scope>NUCLEOTIDE SEQUENCE [LARGE SCALE GENOMIC DNA]</scope>
    <source>
        <strain evidence="1 2">PL171</strain>
    </source>
</reference>
<organism evidence="1 2">
    <name type="scientific">Catenaria anguillulae PL171</name>
    <dbReference type="NCBI Taxonomy" id="765915"/>
    <lineage>
        <taxon>Eukaryota</taxon>
        <taxon>Fungi</taxon>
        <taxon>Fungi incertae sedis</taxon>
        <taxon>Blastocladiomycota</taxon>
        <taxon>Blastocladiomycetes</taxon>
        <taxon>Blastocladiales</taxon>
        <taxon>Catenariaceae</taxon>
        <taxon>Catenaria</taxon>
    </lineage>
</organism>
<name>A0A1Y2HAT6_9FUNG</name>
<dbReference type="Proteomes" id="UP000193411">
    <property type="component" value="Unassembled WGS sequence"/>
</dbReference>
<evidence type="ECO:0000313" key="1">
    <source>
        <dbReference type="EMBL" id="ORZ30142.1"/>
    </source>
</evidence>
<comment type="caution">
    <text evidence="1">The sequence shown here is derived from an EMBL/GenBank/DDBJ whole genome shotgun (WGS) entry which is preliminary data.</text>
</comment>
<accession>A0A1Y2HAT6</accession>